<gene>
    <name evidence="1" type="ORF">DFR52_106269</name>
</gene>
<dbReference type="AlphaFoldDB" id="A0A317PG15"/>
<sequence length="61" mass="7021">MKAVGQLFVYEKVLGQSYHKVMVLPEIVPDLYRELVDSLGIEVVEYRKAGTGHVFKWRKGL</sequence>
<dbReference type="Proteomes" id="UP000246352">
    <property type="component" value="Unassembled WGS sequence"/>
</dbReference>
<reference evidence="1 2" key="1">
    <citation type="submission" date="2018-05" db="EMBL/GenBank/DDBJ databases">
        <title>Genomic Encyclopedia of Type Strains, Phase IV (KMG-IV): sequencing the most valuable type-strain genomes for metagenomic binning, comparative biology and taxonomic classification.</title>
        <authorList>
            <person name="Goeker M."/>
        </authorList>
    </citation>
    <scope>NUCLEOTIDE SEQUENCE [LARGE SCALE GENOMIC DNA]</scope>
    <source>
        <strain evidence="1 2">DSM 16791</strain>
    </source>
</reference>
<accession>A0A317PG15</accession>
<protein>
    <submittedName>
        <fullName evidence="1">Uncharacterized protein</fullName>
    </submittedName>
</protein>
<dbReference type="EMBL" id="QGTR01000006">
    <property type="protein sequence ID" value="PWV97744.1"/>
    <property type="molecule type" value="Genomic_DNA"/>
</dbReference>
<evidence type="ECO:0000313" key="2">
    <source>
        <dbReference type="Proteomes" id="UP000246352"/>
    </source>
</evidence>
<evidence type="ECO:0000313" key="1">
    <source>
        <dbReference type="EMBL" id="PWV97744.1"/>
    </source>
</evidence>
<proteinExistence type="predicted"/>
<dbReference type="OrthoDB" id="9802640at2"/>
<organism evidence="1 2">
    <name type="scientific">Hoeflea marina</name>
    <dbReference type="NCBI Taxonomy" id="274592"/>
    <lineage>
        <taxon>Bacteria</taxon>
        <taxon>Pseudomonadati</taxon>
        <taxon>Pseudomonadota</taxon>
        <taxon>Alphaproteobacteria</taxon>
        <taxon>Hyphomicrobiales</taxon>
        <taxon>Rhizobiaceae</taxon>
        <taxon>Hoeflea</taxon>
    </lineage>
</organism>
<dbReference type="RefSeq" id="WP_110034034.1">
    <property type="nucleotide sequence ID" value="NZ_QGTR01000006.1"/>
</dbReference>
<name>A0A317PG15_9HYPH</name>
<comment type="caution">
    <text evidence="1">The sequence shown here is derived from an EMBL/GenBank/DDBJ whole genome shotgun (WGS) entry which is preliminary data.</text>
</comment>
<keyword evidence="2" id="KW-1185">Reference proteome</keyword>